<dbReference type="PROSITE" id="PS00108">
    <property type="entry name" value="PROTEIN_KINASE_ST"/>
    <property type="match status" value="1"/>
</dbReference>
<dbReference type="Pfam" id="PF00069">
    <property type="entry name" value="Pkinase"/>
    <property type="match status" value="1"/>
</dbReference>
<gene>
    <name evidence="3" type="ORF">HAND1043_LOCUS7412</name>
</gene>
<dbReference type="InterPro" id="IPR000719">
    <property type="entry name" value="Prot_kinase_dom"/>
</dbReference>
<accession>A0A7S0XU55</accession>
<dbReference type="GO" id="GO:0005524">
    <property type="term" value="F:ATP binding"/>
    <property type="evidence" value="ECO:0007669"/>
    <property type="project" value="InterPro"/>
</dbReference>
<reference evidence="3" key="1">
    <citation type="submission" date="2021-01" db="EMBL/GenBank/DDBJ databases">
        <authorList>
            <person name="Corre E."/>
            <person name="Pelletier E."/>
            <person name="Niang G."/>
            <person name="Scheremetjew M."/>
            <person name="Finn R."/>
            <person name="Kale V."/>
            <person name="Holt S."/>
            <person name="Cochrane G."/>
            <person name="Meng A."/>
            <person name="Brown T."/>
            <person name="Cohen L."/>
        </authorList>
    </citation>
    <scope>NUCLEOTIDE SEQUENCE</scope>
    <source>
        <strain evidence="3">CCMP441</strain>
    </source>
</reference>
<dbReference type="PROSITE" id="PS50011">
    <property type="entry name" value="PROTEIN_KINASE_DOM"/>
    <property type="match status" value="1"/>
</dbReference>
<proteinExistence type="predicted"/>
<protein>
    <recommendedName>
        <fullName evidence="2">Protein kinase domain-containing protein</fullName>
    </recommendedName>
</protein>
<feature type="compositionally biased region" description="Basic and acidic residues" evidence="1">
    <location>
        <begin position="1"/>
        <end position="16"/>
    </location>
</feature>
<evidence type="ECO:0000313" key="3">
    <source>
        <dbReference type="EMBL" id="CAD8740920.1"/>
    </source>
</evidence>
<evidence type="ECO:0000256" key="1">
    <source>
        <dbReference type="SAM" id="MobiDB-lite"/>
    </source>
</evidence>
<feature type="region of interest" description="Disordered" evidence="1">
    <location>
        <begin position="1"/>
        <end position="23"/>
    </location>
</feature>
<dbReference type="InterPro" id="IPR008271">
    <property type="entry name" value="Ser/Thr_kinase_AS"/>
</dbReference>
<evidence type="ECO:0000259" key="2">
    <source>
        <dbReference type="PROSITE" id="PS50011"/>
    </source>
</evidence>
<feature type="domain" description="Protein kinase" evidence="2">
    <location>
        <begin position="1"/>
        <end position="305"/>
    </location>
</feature>
<dbReference type="InterPro" id="IPR011009">
    <property type="entry name" value="Kinase-like_dom_sf"/>
</dbReference>
<dbReference type="EMBL" id="HBFK01012346">
    <property type="protein sequence ID" value="CAD8740920.1"/>
    <property type="molecule type" value="Transcribed_RNA"/>
</dbReference>
<dbReference type="Gene3D" id="1.10.510.10">
    <property type="entry name" value="Transferase(Phosphotransferase) domain 1"/>
    <property type="match status" value="1"/>
</dbReference>
<dbReference type="GO" id="GO:0004672">
    <property type="term" value="F:protein kinase activity"/>
    <property type="evidence" value="ECO:0007669"/>
    <property type="project" value="InterPro"/>
</dbReference>
<organism evidence="3">
    <name type="scientific">Hemiselmis andersenii</name>
    <name type="common">Cryptophyte alga</name>
    <dbReference type="NCBI Taxonomy" id="464988"/>
    <lineage>
        <taxon>Eukaryota</taxon>
        <taxon>Cryptophyceae</taxon>
        <taxon>Cryptomonadales</taxon>
        <taxon>Hemiselmidaceae</taxon>
        <taxon>Hemiselmis</taxon>
    </lineage>
</organism>
<sequence>MAQSTDKDGTHHHEEVGQLPVRRKRMKGIELADALMLPRQGGARKGTMPSMPHSVEASPVRVLVSVFDHAQGDVGGLSKRLWAAGAVDSVTILVIQSVSRGLRTLHASGIPHGDLKPANVLYAGGQFCLTDMPALNWTATPVLTKDPVAHTMIRGKRFLANDMWGLGMVSLGLICGHTKFEAVKTKLRGIDAARYPKPMGKMDPVTSHWLVVVLLLISSIDTNTLCIPAVEEVAIAARRTLRSEWLGRQVPATRSKAYIETCRGVADVLKEAVFKPGRREDLIETLVYCLDVTDISRNALAMPWPDQYDNEVEDDDL</sequence>
<name>A0A7S0XU55_HEMAN</name>
<dbReference type="AlphaFoldDB" id="A0A7S0XU55"/>
<dbReference type="SUPFAM" id="SSF56112">
    <property type="entry name" value="Protein kinase-like (PK-like)"/>
    <property type="match status" value="1"/>
</dbReference>